<sequence length="101" mass="10413">MSRQPSRDRHGARGGRVPAPLRTAAERLALGAVAGLATALVLLWGGLAWHTARLAGAGAAVVVALAAWAASTVPPPSQPRSLPGSDAPRRPDRTDRDRQGP</sequence>
<protein>
    <submittedName>
        <fullName evidence="3">Uncharacterized protein</fullName>
    </submittedName>
</protein>
<keyword evidence="4" id="KW-1185">Reference proteome</keyword>
<feature type="transmembrane region" description="Helical" evidence="2">
    <location>
        <begin position="55"/>
        <end position="73"/>
    </location>
</feature>
<proteinExistence type="predicted"/>
<evidence type="ECO:0000313" key="3">
    <source>
        <dbReference type="EMBL" id="UUI74313.1"/>
    </source>
</evidence>
<reference evidence="3 4" key="1">
    <citation type="submission" date="2022-07" db="EMBL/GenBank/DDBJ databases">
        <title>Novel species in genus cellulomonas.</title>
        <authorList>
            <person name="Ye L."/>
        </authorList>
    </citation>
    <scope>NUCLEOTIDE SEQUENCE [LARGE SCALE GENOMIC DNA]</scope>
    <source>
        <strain evidence="4">zg-Y338</strain>
    </source>
</reference>
<organism evidence="3 4">
    <name type="scientific">Cellulomonas chengniuliangii</name>
    <dbReference type="NCBI Taxonomy" id="2968084"/>
    <lineage>
        <taxon>Bacteria</taxon>
        <taxon>Bacillati</taxon>
        <taxon>Actinomycetota</taxon>
        <taxon>Actinomycetes</taxon>
        <taxon>Micrococcales</taxon>
        <taxon>Cellulomonadaceae</taxon>
        <taxon>Cellulomonas</taxon>
    </lineage>
</organism>
<keyword evidence="2" id="KW-1133">Transmembrane helix</keyword>
<feature type="region of interest" description="Disordered" evidence="1">
    <location>
        <begin position="71"/>
        <end position="101"/>
    </location>
</feature>
<gene>
    <name evidence="3" type="ORF">NP064_10890</name>
</gene>
<dbReference type="RefSeq" id="WP_227569627.1">
    <property type="nucleotide sequence ID" value="NZ_CP101988.1"/>
</dbReference>
<evidence type="ECO:0000313" key="4">
    <source>
        <dbReference type="Proteomes" id="UP001316189"/>
    </source>
</evidence>
<accession>A0ABY5KX84</accession>
<keyword evidence="2" id="KW-0812">Transmembrane</keyword>
<feature type="transmembrane region" description="Helical" evidence="2">
    <location>
        <begin position="28"/>
        <end position="49"/>
    </location>
</feature>
<name>A0ABY5KX84_9CELL</name>
<keyword evidence="2" id="KW-0472">Membrane</keyword>
<dbReference type="EMBL" id="CP101988">
    <property type="protein sequence ID" value="UUI74313.1"/>
    <property type="molecule type" value="Genomic_DNA"/>
</dbReference>
<evidence type="ECO:0000256" key="2">
    <source>
        <dbReference type="SAM" id="Phobius"/>
    </source>
</evidence>
<feature type="compositionally biased region" description="Basic and acidic residues" evidence="1">
    <location>
        <begin position="87"/>
        <end position="101"/>
    </location>
</feature>
<dbReference type="Proteomes" id="UP001316189">
    <property type="component" value="Chromosome"/>
</dbReference>
<evidence type="ECO:0000256" key="1">
    <source>
        <dbReference type="SAM" id="MobiDB-lite"/>
    </source>
</evidence>